<sequence>MLPLLLAALGAPGAAPFVLQVASWCSAATNATPGVEVTLSRMSLVCGDLRSHRAVRCPGAAGPLGALGDNVAKVLNADPRWGQRLRERQRVCQDLPGVVAAQRGRRRQLLIVPERSGPALSLVCHAWGFTPGDITLRWLRNGDVVDDVGDIIGDIIGDVIGDAEGRTRALPVGDGTFRAQVTVPLPPGTKDTFECLALHPSLEEPLGVTWGERLGQKTGIL</sequence>
<keyword evidence="3" id="KW-1133">Transmembrane helix</keyword>
<dbReference type="PANTHER" id="PTHR19944:SF65">
    <property type="entry name" value="HLA CLASS II HISTOCOMPATIBILITY ANTIGEN, DM BETA CHAIN"/>
    <property type="match status" value="1"/>
</dbReference>
<comment type="subcellular location">
    <subcellularLocation>
        <location evidence="1">Membrane</location>
        <topology evidence="1">Single-pass type I membrane protein</topology>
    </subcellularLocation>
</comment>
<feature type="signal peptide" evidence="4">
    <location>
        <begin position="1"/>
        <end position="16"/>
    </location>
</feature>
<evidence type="ECO:0000256" key="4">
    <source>
        <dbReference type="SAM" id="SignalP"/>
    </source>
</evidence>
<dbReference type="InterPro" id="IPR007110">
    <property type="entry name" value="Ig-like_dom"/>
</dbReference>
<organism evidence="6 7">
    <name type="scientific">Bombycilla garrulus</name>
    <name type="common">Bohemian waxwing</name>
    <name type="synonym">Lanius garrulus</name>
    <dbReference type="NCBI Taxonomy" id="125297"/>
    <lineage>
        <taxon>Eukaryota</taxon>
        <taxon>Metazoa</taxon>
        <taxon>Chordata</taxon>
        <taxon>Craniata</taxon>
        <taxon>Vertebrata</taxon>
        <taxon>Euteleostomi</taxon>
        <taxon>Archelosauria</taxon>
        <taxon>Archosauria</taxon>
        <taxon>Dinosauria</taxon>
        <taxon>Saurischia</taxon>
        <taxon>Theropoda</taxon>
        <taxon>Coelurosauria</taxon>
        <taxon>Aves</taxon>
        <taxon>Neognathae</taxon>
        <taxon>Neoaves</taxon>
        <taxon>Telluraves</taxon>
        <taxon>Australaves</taxon>
        <taxon>Passeriformes</taxon>
        <taxon>Bombycillidae</taxon>
        <taxon>Bombycilla</taxon>
    </lineage>
</organism>
<reference evidence="6 7" key="1">
    <citation type="submission" date="2019-09" db="EMBL/GenBank/DDBJ databases">
        <title>Bird 10,000 Genomes (B10K) Project - Family phase.</title>
        <authorList>
            <person name="Zhang G."/>
        </authorList>
    </citation>
    <scope>NUCLEOTIDE SEQUENCE [LARGE SCALE GENOMIC DNA]</scope>
    <source>
        <strain evidence="6">B10K-DU-002-23</strain>
        <tissue evidence="6">Muscle</tissue>
    </source>
</reference>
<dbReference type="AlphaFoldDB" id="A0A7L1MVW7"/>
<keyword evidence="2" id="KW-0812">Transmembrane</keyword>
<dbReference type="InterPro" id="IPR013783">
    <property type="entry name" value="Ig-like_fold"/>
</dbReference>
<proteinExistence type="predicted"/>
<feature type="non-terminal residue" evidence="6">
    <location>
        <position position="221"/>
    </location>
</feature>
<dbReference type="InterPro" id="IPR050160">
    <property type="entry name" value="MHC/Immunoglobulin"/>
</dbReference>
<dbReference type="PROSITE" id="PS50835">
    <property type="entry name" value="IG_LIKE"/>
    <property type="match status" value="1"/>
</dbReference>
<dbReference type="Gene3D" id="2.60.40.10">
    <property type="entry name" value="Immunoglobulins"/>
    <property type="match status" value="1"/>
</dbReference>
<dbReference type="SUPFAM" id="SSF48726">
    <property type="entry name" value="Immunoglobulin"/>
    <property type="match status" value="1"/>
</dbReference>
<accession>A0A7L1MVW7</accession>
<keyword evidence="7" id="KW-1185">Reference proteome</keyword>
<gene>
    <name evidence="6" type="primary">Hfe</name>
    <name evidence="6" type="ORF">BOMGAR_R15259</name>
</gene>
<dbReference type="GO" id="GO:0019882">
    <property type="term" value="P:antigen processing and presentation"/>
    <property type="evidence" value="ECO:0007669"/>
    <property type="project" value="InterPro"/>
</dbReference>
<evidence type="ECO:0000313" key="6">
    <source>
        <dbReference type="EMBL" id="NXN90597.1"/>
    </source>
</evidence>
<evidence type="ECO:0000313" key="7">
    <source>
        <dbReference type="Proteomes" id="UP000532545"/>
    </source>
</evidence>
<feature type="domain" description="Ig-like" evidence="5">
    <location>
        <begin position="96"/>
        <end position="209"/>
    </location>
</feature>
<feature type="non-terminal residue" evidence="6">
    <location>
        <position position="1"/>
    </location>
</feature>
<dbReference type="InterPro" id="IPR014745">
    <property type="entry name" value="MHC_II_a/b_N"/>
</dbReference>
<keyword evidence="4" id="KW-0732">Signal</keyword>
<dbReference type="InterPro" id="IPR003597">
    <property type="entry name" value="Ig_C1-set"/>
</dbReference>
<dbReference type="SMART" id="SM00407">
    <property type="entry name" value="IGc1"/>
    <property type="match status" value="1"/>
</dbReference>
<protein>
    <submittedName>
        <fullName evidence="6">HFE protein</fullName>
    </submittedName>
</protein>
<dbReference type="Pfam" id="PF07654">
    <property type="entry name" value="C1-set"/>
    <property type="match status" value="1"/>
</dbReference>
<feature type="chain" id="PRO_5029514386" evidence="4">
    <location>
        <begin position="17"/>
        <end position="221"/>
    </location>
</feature>
<evidence type="ECO:0000256" key="2">
    <source>
        <dbReference type="ARBA" id="ARBA00022692"/>
    </source>
</evidence>
<dbReference type="EMBL" id="VXBU01019448">
    <property type="protein sequence ID" value="NXN90597.1"/>
    <property type="molecule type" value="Genomic_DNA"/>
</dbReference>
<comment type="caution">
    <text evidence="6">The sequence shown here is derived from an EMBL/GenBank/DDBJ whole genome shotgun (WGS) entry which is preliminary data.</text>
</comment>
<evidence type="ECO:0000256" key="1">
    <source>
        <dbReference type="ARBA" id="ARBA00004479"/>
    </source>
</evidence>
<dbReference type="Proteomes" id="UP000532545">
    <property type="component" value="Unassembled WGS sequence"/>
</dbReference>
<dbReference type="GO" id="GO:0042613">
    <property type="term" value="C:MHC class II protein complex"/>
    <property type="evidence" value="ECO:0007669"/>
    <property type="project" value="InterPro"/>
</dbReference>
<dbReference type="InterPro" id="IPR036179">
    <property type="entry name" value="Ig-like_dom_sf"/>
</dbReference>
<evidence type="ECO:0000256" key="3">
    <source>
        <dbReference type="ARBA" id="ARBA00022989"/>
    </source>
</evidence>
<dbReference type="Gene3D" id="3.10.320.10">
    <property type="entry name" value="Class II Histocompatibility Antigen, M Beta Chain, Chain B, domain 1"/>
    <property type="match status" value="1"/>
</dbReference>
<dbReference type="PANTHER" id="PTHR19944">
    <property type="entry name" value="MHC CLASS II-RELATED"/>
    <property type="match status" value="1"/>
</dbReference>
<evidence type="ECO:0000259" key="5">
    <source>
        <dbReference type="PROSITE" id="PS50835"/>
    </source>
</evidence>
<name>A0A7L1MVW7_BOMGA</name>
<dbReference type="GO" id="GO:0006955">
    <property type="term" value="P:immune response"/>
    <property type="evidence" value="ECO:0007669"/>
    <property type="project" value="InterPro"/>
</dbReference>
<dbReference type="OrthoDB" id="10043043at2759"/>
<keyword evidence="3" id="KW-0472">Membrane</keyword>